<feature type="region of interest" description="Disordered" evidence="1">
    <location>
        <begin position="1"/>
        <end position="20"/>
    </location>
</feature>
<name>A0A4Z1E1M1_9MICO</name>
<protein>
    <submittedName>
        <fullName evidence="2">Uncharacterized protein</fullName>
    </submittedName>
</protein>
<dbReference type="AlphaFoldDB" id="A0A4Z1E1M1"/>
<accession>A0A4Z1E1M1</accession>
<proteinExistence type="predicted"/>
<keyword evidence="3" id="KW-1185">Reference proteome</keyword>
<dbReference type="RefSeq" id="WP_135850446.1">
    <property type="nucleotide sequence ID" value="NZ_RHPJ01000003.1"/>
</dbReference>
<comment type="caution">
    <text evidence="2">The sequence shown here is derived from an EMBL/GenBank/DDBJ whole genome shotgun (WGS) entry which is preliminary data.</text>
</comment>
<dbReference type="OrthoDB" id="5195718at2"/>
<organism evidence="2 3">
    <name type="scientific">Serinibacter arcticus</name>
    <dbReference type="NCBI Taxonomy" id="1655435"/>
    <lineage>
        <taxon>Bacteria</taxon>
        <taxon>Bacillati</taxon>
        <taxon>Actinomycetota</taxon>
        <taxon>Actinomycetes</taxon>
        <taxon>Micrococcales</taxon>
        <taxon>Beutenbergiaceae</taxon>
        <taxon>Serinibacter</taxon>
    </lineage>
</organism>
<dbReference type="EMBL" id="RHPJ01000003">
    <property type="protein sequence ID" value="TGO04918.1"/>
    <property type="molecule type" value="Genomic_DNA"/>
</dbReference>
<evidence type="ECO:0000313" key="2">
    <source>
        <dbReference type="EMBL" id="TGO04918.1"/>
    </source>
</evidence>
<evidence type="ECO:0000256" key="1">
    <source>
        <dbReference type="SAM" id="MobiDB-lite"/>
    </source>
</evidence>
<reference evidence="2 3" key="1">
    <citation type="submission" date="2018-11" db="EMBL/GenBank/DDBJ databases">
        <title>Complete genome sequencing of the Actinobacteria Serinibacter sp. K3-2.</title>
        <authorList>
            <person name="Rakitin A.L."/>
            <person name="Beletsky A.V."/>
            <person name="Mardanov A.V."/>
            <person name="Ravin N.V."/>
            <person name="Gromova A.S."/>
            <person name="Filippova S.N."/>
            <person name="Gal'Chenko V.F."/>
        </authorList>
    </citation>
    <scope>NUCLEOTIDE SEQUENCE [LARGE SCALE GENOMIC DNA]</scope>
    <source>
        <strain evidence="2 3">K3-2</strain>
    </source>
</reference>
<dbReference type="Proteomes" id="UP000297318">
    <property type="component" value="Unassembled WGS sequence"/>
</dbReference>
<sequence>MARQAWEIPRHGPGTQRIENAISEPGRFPLTWTEAPEPVGPLEVAARLAWAVDGEEWVAARARAWTRSLVLVELRDERWPLGLVWLPAADVRRRAAHEERRGHAA</sequence>
<gene>
    <name evidence="2" type="ORF">SERN_2511</name>
</gene>
<evidence type="ECO:0000313" key="3">
    <source>
        <dbReference type="Proteomes" id="UP000297318"/>
    </source>
</evidence>